<protein>
    <submittedName>
        <fullName evidence="1">Uncharacterized protein</fullName>
    </submittedName>
</protein>
<organism evidence="1 2">
    <name type="scientific">Aurantimonas endophytica</name>
    <dbReference type="NCBI Taxonomy" id="1522175"/>
    <lineage>
        <taxon>Bacteria</taxon>
        <taxon>Pseudomonadati</taxon>
        <taxon>Pseudomonadota</taxon>
        <taxon>Alphaproteobacteria</taxon>
        <taxon>Hyphomicrobiales</taxon>
        <taxon>Aurantimonadaceae</taxon>
        <taxon>Aurantimonas</taxon>
    </lineage>
</organism>
<evidence type="ECO:0000313" key="1">
    <source>
        <dbReference type="EMBL" id="MBB4002285.1"/>
    </source>
</evidence>
<proteinExistence type="predicted"/>
<sequence>MAPGFQIIVAETRRFQLDCALYGLDSVRKLRLIDALGSDPTIGRPYAEKTGLWVWSIGDYDLIYAISGDFSKLVLVELRPSSLPQGKLLDRLFVVIDRINAVKKLFGL</sequence>
<dbReference type="AlphaFoldDB" id="A0A7W6MNV9"/>
<evidence type="ECO:0000313" key="2">
    <source>
        <dbReference type="Proteomes" id="UP000588647"/>
    </source>
</evidence>
<reference evidence="1 2" key="1">
    <citation type="submission" date="2020-08" db="EMBL/GenBank/DDBJ databases">
        <title>Genomic Encyclopedia of Type Strains, Phase IV (KMG-IV): sequencing the most valuable type-strain genomes for metagenomic binning, comparative biology and taxonomic classification.</title>
        <authorList>
            <person name="Goeker M."/>
        </authorList>
    </citation>
    <scope>NUCLEOTIDE SEQUENCE [LARGE SCALE GENOMIC DNA]</scope>
    <source>
        <strain evidence="1 2">DSM 103570</strain>
    </source>
</reference>
<name>A0A7W6MNV9_9HYPH</name>
<dbReference type="RefSeq" id="WP_183206752.1">
    <property type="nucleotide sequence ID" value="NZ_JAAAMM010000001.1"/>
</dbReference>
<dbReference type="Proteomes" id="UP000588647">
    <property type="component" value="Unassembled WGS sequence"/>
</dbReference>
<keyword evidence="2" id="KW-1185">Reference proteome</keyword>
<dbReference type="EMBL" id="JACIEM010000001">
    <property type="protein sequence ID" value="MBB4002285.1"/>
    <property type="molecule type" value="Genomic_DNA"/>
</dbReference>
<accession>A0A7W6MNV9</accession>
<comment type="caution">
    <text evidence="1">The sequence shown here is derived from an EMBL/GenBank/DDBJ whole genome shotgun (WGS) entry which is preliminary data.</text>
</comment>
<gene>
    <name evidence="1" type="ORF">GGR03_001332</name>
</gene>